<evidence type="ECO:0000256" key="4">
    <source>
        <dbReference type="ARBA" id="ARBA00023136"/>
    </source>
</evidence>
<comment type="caution">
    <text evidence="8">The sequence shown here is derived from an EMBL/GenBank/DDBJ whole genome shotgun (WGS) entry which is preliminary data.</text>
</comment>
<dbReference type="CDD" id="cd17393">
    <property type="entry name" value="MFS_MosC_like"/>
    <property type="match status" value="1"/>
</dbReference>
<dbReference type="SUPFAM" id="SSF103473">
    <property type="entry name" value="MFS general substrate transporter"/>
    <property type="match status" value="1"/>
</dbReference>
<keyword evidence="3 6" id="KW-1133">Transmembrane helix</keyword>
<evidence type="ECO:0000256" key="2">
    <source>
        <dbReference type="ARBA" id="ARBA00022692"/>
    </source>
</evidence>
<feature type="transmembrane region" description="Helical" evidence="6">
    <location>
        <begin position="378"/>
        <end position="397"/>
    </location>
</feature>
<feature type="transmembrane region" description="Helical" evidence="6">
    <location>
        <begin position="266"/>
        <end position="285"/>
    </location>
</feature>
<evidence type="ECO:0000256" key="1">
    <source>
        <dbReference type="ARBA" id="ARBA00004651"/>
    </source>
</evidence>
<evidence type="ECO:0000256" key="6">
    <source>
        <dbReference type="SAM" id="Phobius"/>
    </source>
</evidence>
<dbReference type="Pfam" id="PF07690">
    <property type="entry name" value="MFS_1"/>
    <property type="match status" value="1"/>
</dbReference>
<feature type="transmembrane region" description="Helical" evidence="6">
    <location>
        <begin position="178"/>
        <end position="202"/>
    </location>
</feature>
<feature type="domain" description="Major facilitator superfamily (MFS) profile" evidence="7">
    <location>
        <begin position="28"/>
        <end position="407"/>
    </location>
</feature>
<protein>
    <submittedName>
        <fullName evidence="8">MFS transporter</fullName>
    </submittedName>
</protein>
<dbReference type="InterPro" id="IPR011701">
    <property type="entry name" value="MFS"/>
</dbReference>
<feature type="region of interest" description="Disordered" evidence="5">
    <location>
        <begin position="1"/>
        <end position="20"/>
    </location>
</feature>
<feature type="transmembrane region" description="Helical" evidence="6">
    <location>
        <begin position="350"/>
        <end position="372"/>
    </location>
</feature>
<gene>
    <name evidence="8" type="ORF">ABA31_13980</name>
</gene>
<keyword evidence="9" id="KW-1185">Reference proteome</keyword>
<dbReference type="GO" id="GO:0005886">
    <property type="term" value="C:plasma membrane"/>
    <property type="evidence" value="ECO:0007669"/>
    <property type="project" value="UniProtKB-SubCell"/>
</dbReference>
<keyword evidence="4 6" id="KW-0472">Membrane</keyword>
<keyword evidence="2 6" id="KW-0812">Transmembrane</keyword>
<dbReference type="EMBL" id="BJUU01000006">
    <property type="protein sequence ID" value="GEK80047.1"/>
    <property type="molecule type" value="Genomic_DNA"/>
</dbReference>
<evidence type="ECO:0000256" key="3">
    <source>
        <dbReference type="ARBA" id="ARBA00022989"/>
    </source>
</evidence>
<dbReference type="InterPro" id="IPR036259">
    <property type="entry name" value="MFS_trans_sf"/>
</dbReference>
<feature type="transmembrane region" description="Helical" evidence="6">
    <location>
        <begin position="66"/>
        <end position="86"/>
    </location>
</feature>
<organism evidence="8 9">
    <name type="scientific">Agrococcus baldri</name>
    <dbReference type="NCBI Taxonomy" id="153730"/>
    <lineage>
        <taxon>Bacteria</taxon>
        <taxon>Bacillati</taxon>
        <taxon>Actinomycetota</taxon>
        <taxon>Actinomycetes</taxon>
        <taxon>Micrococcales</taxon>
        <taxon>Microbacteriaceae</taxon>
        <taxon>Agrococcus</taxon>
    </lineage>
</organism>
<name>A0AA87RCC2_9MICO</name>
<sequence length="416" mass="43034">MRKHDARAAHASQPAARQNGPVPSLTAWRNAVFATFFAMGFGFASWMARVPHVRDLLDVSTGEMGLILLGISLGSVTGLLLASHIIHALGTRLVVSGGMMIVSVGLATAGWAVDAGLIWLVIGGFILGGSFTGITDVAMNISGAANERALGKPIMPIFHAFFSLGTVAGAGIGGLCELLGIGLGWQASGIALITIALGLVVYRHLPGDVQEEDDEPVTLRERLAVWKDPRTILLGLLVLGMSLTEGSANDWLALTMVDGHGFSNEGGAFMLALFLTAMTGGRLLGVKLLERFGRVPVLRATAATAAVGLLLVIFAEPTPLVITGVVLWGVGASLGFPVGMSAASDEPRLAAARVGTVSAIGYIAFLAGPPLLGLLGDLVGMRMALLAVLVFVLLSLLTSHVARERGTATSPIKKVA</sequence>
<accession>A0AA87RCC2</accession>
<evidence type="ECO:0000313" key="8">
    <source>
        <dbReference type="EMBL" id="GEK80047.1"/>
    </source>
</evidence>
<dbReference type="InterPro" id="IPR051788">
    <property type="entry name" value="MFS_Transporter"/>
</dbReference>
<feature type="transmembrane region" description="Helical" evidence="6">
    <location>
        <begin position="93"/>
        <end position="112"/>
    </location>
</feature>
<dbReference type="GO" id="GO:0022857">
    <property type="term" value="F:transmembrane transporter activity"/>
    <property type="evidence" value="ECO:0007669"/>
    <property type="project" value="InterPro"/>
</dbReference>
<dbReference type="Gene3D" id="1.20.1250.20">
    <property type="entry name" value="MFS general substrate transporter like domains"/>
    <property type="match status" value="2"/>
</dbReference>
<feature type="transmembrane region" description="Helical" evidence="6">
    <location>
        <begin position="320"/>
        <end position="338"/>
    </location>
</feature>
<reference evidence="8 9" key="1">
    <citation type="submission" date="2019-07" db="EMBL/GenBank/DDBJ databases">
        <title>Whole genome shotgun sequence of Agrococcus baldri NBRC 103055.</title>
        <authorList>
            <person name="Hosoyama A."/>
            <person name="Uohara A."/>
            <person name="Ohji S."/>
            <person name="Ichikawa N."/>
        </authorList>
    </citation>
    <scope>NUCLEOTIDE SEQUENCE [LARGE SCALE GENOMIC DNA]</scope>
    <source>
        <strain evidence="8 9">NBRC 103055</strain>
    </source>
</reference>
<dbReference type="PANTHER" id="PTHR23514:SF13">
    <property type="entry name" value="INNER MEMBRANE PROTEIN YBJJ"/>
    <property type="match status" value="1"/>
</dbReference>
<feature type="transmembrane region" description="Helical" evidence="6">
    <location>
        <begin position="232"/>
        <end position="254"/>
    </location>
</feature>
<dbReference type="AlphaFoldDB" id="A0AA87RCC2"/>
<feature type="transmembrane region" description="Helical" evidence="6">
    <location>
        <begin position="118"/>
        <end position="141"/>
    </location>
</feature>
<feature type="transmembrane region" description="Helical" evidence="6">
    <location>
        <begin position="153"/>
        <end position="172"/>
    </location>
</feature>
<evidence type="ECO:0000259" key="7">
    <source>
        <dbReference type="PROSITE" id="PS50850"/>
    </source>
</evidence>
<dbReference type="PANTHER" id="PTHR23514">
    <property type="entry name" value="BYPASS OF STOP CODON PROTEIN 6"/>
    <property type="match status" value="1"/>
</dbReference>
<comment type="subcellular location">
    <subcellularLocation>
        <location evidence="1">Cell membrane</location>
        <topology evidence="1">Multi-pass membrane protein</topology>
    </subcellularLocation>
</comment>
<evidence type="ECO:0000256" key="5">
    <source>
        <dbReference type="SAM" id="MobiDB-lite"/>
    </source>
</evidence>
<dbReference type="PROSITE" id="PS50850">
    <property type="entry name" value="MFS"/>
    <property type="match status" value="1"/>
</dbReference>
<evidence type="ECO:0000313" key="9">
    <source>
        <dbReference type="Proteomes" id="UP000321749"/>
    </source>
</evidence>
<feature type="transmembrane region" description="Helical" evidence="6">
    <location>
        <begin position="297"/>
        <end position="314"/>
    </location>
</feature>
<feature type="transmembrane region" description="Helical" evidence="6">
    <location>
        <begin position="27"/>
        <end position="46"/>
    </location>
</feature>
<dbReference type="InterPro" id="IPR020846">
    <property type="entry name" value="MFS_dom"/>
</dbReference>
<feature type="compositionally biased region" description="Low complexity" evidence="5">
    <location>
        <begin position="9"/>
        <end position="18"/>
    </location>
</feature>
<proteinExistence type="predicted"/>
<dbReference type="Proteomes" id="UP000321749">
    <property type="component" value="Unassembled WGS sequence"/>
</dbReference>